<dbReference type="EMBL" id="JAHYIQ010000001">
    <property type="protein sequence ID" value="KAK1135594.1"/>
    <property type="molecule type" value="Genomic_DNA"/>
</dbReference>
<accession>A0AA40GDT0</accession>
<gene>
    <name evidence="1" type="ORF">K0M31_000183</name>
</gene>
<proteinExistence type="predicted"/>
<dbReference type="AlphaFoldDB" id="A0AA40GDT0"/>
<sequence>MTNSFTIDALTGTKAENSKTLLSQFPRLTTAWPVVSSCEAQRHQNIIKLDELRDTSPYLVARLNFHPA</sequence>
<reference evidence="1" key="1">
    <citation type="submission" date="2021-10" db="EMBL/GenBank/DDBJ databases">
        <title>Melipona bicolor Genome sequencing and assembly.</title>
        <authorList>
            <person name="Araujo N.S."/>
            <person name="Arias M.C."/>
        </authorList>
    </citation>
    <scope>NUCLEOTIDE SEQUENCE</scope>
    <source>
        <strain evidence="1">USP_2M_L1-L4_2017</strain>
        <tissue evidence="1">Whole body</tissue>
    </source>
</reference>
<keyword evidence="2" id="KW-1185">Reference proteome</keyword>
<protein>
    <submittedName>
        <fullName evidence="1">Uncharacterized protein</fullName>
    </submittedName>
</protein>
<name>A0AA40GDT0_9HYME</name>
<evidence type="ECO:0000313" key="1">
    <source>
        <dbReference type="EMBL" id="KAK1135594.1"/>
    </source>
</evidence>
<comment type="caution">
    <text evidence="1">The sequence shown here is derived from an EMBL/GenBank/DDBJ whole genome shotgun (WGS) entry which is preliminary data.</text>
</comment>
<evidence type="ECO:0000313" key="2">
    <source>
        <dbReference type="Proteomes" id="UP001177670"/>
    </source>
</evidence>
<organism evidence="1 2">
    <name type="scientific">Melipona bicolor</name>
    <dbReference type="NCBI Taxonomy" id="60889"/>
    <lineage>
        <taxon>Eukaryota</taxon>
        <taxon>Metazoa</taxon>
        <taxon>Ecdysozoa</taxon>
        <taxon>Arthropoda</taxon>
        <taxon>Hexapoda</taxon>
        <taxon>Insecta</taxon>
        <taxon>Pterygota</taxon>
        <taxon>Neoptera</taxon>
        <taxon>Endopterygota</taxon>
        <taxon>Hymenoptera</taxon>
        <taxon>Apocrita</taxon>
        <taxon>Aculeata</taxon>
        <taxon>Apoidea</taxon>
        <taxon>Anthophila</taxon>
        <taxon>Apidae</taxon>
        <taxon>Melipona</taxon>
    </lineage>
</organism>
<dbReference type="Proteomes" id="UP001177670">
    <property type="component" value="Unassembled WGS sequence"/>
</dbReference>